<keyword evidence="2" id="KW-1185">Reference proteome</keyword>
<evidence type="ECO:0000313" key="1">
    <source>
        <dbReference type="EMBL" id="PON96213.1"/>
    </source>
</evidence>
<organism evidence="1 2">
    <name type="scientific">Trema orientale</name>
    <name type="common">Charcoal tree</name>
    <name type="synonym">Celtis orientalis</name>
    <dbReference type="NCBI Taxonomy" id="63057"/>
    <lineage>
        <taxon>Eukaryota</taxon>
        <taxon>Viridiplantae</taxon>
        <taxon>Streptophyta</taxon>
        <taxon>Embryophyta</taxon>
        <taxon>Tracheophyta</taxon>
        <taxon>Spermatophyta</taxon>
        <taxon>Magnoliopsida</taxon>
        <taxon>eudicotyledons</taxon>
        <taxon>Gunneridae</taxon>
        <taxon>Pentapetalae</taxon>
        <taxon>rosids</taxon>
        <taxon>fabids</taxon>
        <taxon>Rosales</taxon>
        <taxon>Cannabaceae</taxon>
        <taxon>Trema</taxon>
    </lineage>
</organism>
<name>A0A2P5FEI7_TREOI</name>
<dbReference type="Proteomes" id="UP000237000">
    <property type="component" value="Unassembled WGS sequence"/>
</dbReference>
<accession>A0A2P5FEI7</accession>
<evidence type="ECO:0000313" key="2">
    <source>
        <dbReference type="Proteomes" id="UP000237000"/>
    </source>
</evidence>
<sequence>MEWANQTAPVFANESLLHPDLIESDSLNAVLVPDRCNNLAKRGLILDDVRRLVPEAEVSKWADRASLEEEWAEPDF</sequence>
<reference evidence="2" key="1">
    <citation type="submission" date="2016-06" db="EMBL/GenBank/DDBJ databases">
        <title>Parallel loss of symbiosis genes in relatives of nitrogen-fixing non-legume Parasponia.</title>
        <authorList>
            <person name="Van Velzen R."/>
            <person name="Holmer R."/>
            <person name="Bu F."/>
            <person name="Rutten L."/>
            <person name="Van Zeijl A."/>
            <person name="Liu W."/>
            <person name="Santuari L."/>
            <person name="Cao Q."/>
            <person name="Sharma T."/>
            <person name="Shen D."/>
            <person name="Roswanjaya Y."/>
            <person name="Wardhani T."/>
            <person name="Kalhor M.S."/>
            <person name="Jansen J."/>
            <person name="Van den Hoogen J."/>
            <person name="Gungor B."/>
            <person name="Hartog M."/>
            <person name="Hontelez J."/>
            <person name="Verver J."/>
            <person name="Yang W.-C."/>
            <person name="Schijlen E."/>
            <person name="Repin R."/>
            <person name="Schilthuizen M."/>
            <person name="Schranz E."/>
            <person name="Heidstra R."/>
            <person name="Miyata K."/>
            <person name="Fedorova E."/>
            <person name="Kohlen W."/>
            <person name="Bisseling T."/>
            <person name="Smit S."/>
            <person name="Geurts R."/>
        </authorList>
    </citation>
    <scope>NUCLEOTIDE SEQUENCE [LARGE SCALE GENOMIC DNA]</scope>
    <source>
        <strain evidence="2">cv. RG33-2</strain>
    </source>
</reference>
<dbReference type="EMBL" id="JXTC01000040">
    <property type="protein sequence ID" value="PON96213.1"/>
    <property type="molecule type" value="Genomic_DNA"/>
</dbReference>
<dbReference type="AlphaFoldDB" id="A0A2P5FEI7"/>
<proteinExistence type="predicted"/>
<gene>
    <name evidence="1" type="ORF">TorRG33x02_081430</name>
</gene>
<comment type="caution">
    <text evidence="1">The sequence shown here is derived from an EMBL/GenBank/DDBJ whole genome shotgun (WGS) entry which is preliminary data.</text>
</comment>
<dbReference type="InParanoid" id="A0A2P5FEI7"/>
<protein>
    <submittedName>
        <fullName evidence="1">Uncharacterized protein</fullName>
    </submittedName>
</protein>